<dbReference type="InterPro" id="IPR028994">
    <property type="entry name" value="Integrin_alpha_N"/>
</dbReference>
<evidence type="ECO:0000313" key="1">
    <source>
        <dbReference type="EMBL" id="MBB3892212.1"/>
    </source>
</evidence>
<organism evidence="1 2">
    <name type="scientific">Phenylobacterium haematophilum</name>
    <dbReference type="NCBI Taxonomy" id="98513"/>
    <lineage>
        <taxon>Bacteria</taxon>
        <taxon>Pseudomonadati</taxon>
        <taxon>Pseudomonadota</taxon>
        <taxon>Alphaproteobacteria</taxon>
        <taxon>Caulobacterales</taxon>
        <taxon>Caulobacteraceae</taxon>
        <taxon>Phenylobacterium</taxon>
    </lineage>
</organism>
<reference evidence="1 2" key="1">
    <citation type="submission" date="2020-08" db="EMBL/GenBank/DDBJ databases">
        <title>Genomic Encyclopedia of Type Strains, Phase IV (KMG-IV): sequencing the most valuable type-strain genomes for metagenomic binning, comparative biology and taxonomic classification.</title>
        <authorList>
            <person name="Goeker M."/>
        </authorList>
    </citation>
    <scope>NUCLEOTIDE SEQUENCE [LARGE SCALE GENOMIC DNA]</scope>
    <source>
        <strain evidence="1 2">DSM 21793</strain>
    </source>
</reference>
<dbReference type="AlphaFoldDB" id="A0A840A491"/>
<comment type="caution">
    <text evidence="1">The sequence shown here is derived from an EMBL/GenBank/DDBJ whole genome shotgun (WGS) entry which is preliminary data.</text>
</comment>
<dbReference type="Proteomes" id="UP000530564">
    <property type="component" value="Unassembled WGS sequence"/>
</dbReference>
<protein>
    <submittedName>
        <fullName evidence="1">Uncharacterized protein</fullName>
    </submittedName>
</protein>
<evidence type="ECO:0000313" key="2">
    <source>
        <dbReference type="Proteomes" id="UP000530564"/>
    </source>
</evidence>
<sequence>MAHQNEVGDMRRTMLGFALGLALTAGAQAQAVVPPPKMSQVEGVQLFEAGGFKVSGGKAINVCGTASQPKFAFMDLNGDGALEAAAVDKNPSCYGGDGLWFTLLAKGKDGRWRAIARDSGALGFETSRTNGWLDLRVTADCVRNWKYAGDGYQRPAACSPASFAKTEASSGVTAADRTAAMRAAGFVSQGGRWLGGEGACEAVIEPSDIRDLNGDGRSEMVITESGSFCYGHTGQGFYIMERAGSDWRTLFQSQGIPEFLPTKGAGGWPDIVLGGPGFCFPVVRYNGKTYAVHRQKEEQPGACARR</sequence>
<dbReference type="RefSeq" id="WP_183774069.1">
    <property type="nucleotide sequence ID" value="NZ_JACIDK010000004.1"/>
</dbReference>
<proteinExistence type="predicted"/>
<keyword evidence="2" id="KW-1185">Reference proteome</keyword>
<gene>
    <name evidence="1" type="ORF">GGQ61_002945</name>
</gene>
<dbReference type="SUPFAM" id="SSF69318">
    <property type="entry name" value="Integrin alpha N-terminal domain"/>
    <property type="match status" value="1"/>
</dbReference>
<name>A0A840A491_9CAUL</name>
<dbReference type="EMBL" id="JACIDK010000004">
    <property type="protein sequence ID" value="MBB3892212.1"/>
    <property type="molecule type" value="Genomic_DNA"/>
</dbReference>
<accession>A0A840A491</accession>